<evidence type="ECO:0000256" key="1">
    <source>
        <dbReference type="ARBA" id="ARBA00010638"/>
    </source>
</evidence>
<dbReference type="RefSeq" id="WP_006627649.1">
    <property type="nucleotide sequence ID" value="NZ_ADFR01000016.1"/>
</dbReference>
<dbReference type="InterPro" id="IPR037171">
    <property type="entry name" value="NagB/RpiA_transferase-like"/>
</dbReference>
<evidence type="ECO:0000256" key="4">
    <source>
        <dbReference type="PIRSR" id="PIRSR006806-1"/>
    </source>
</evidence>
<dbReference type="eggNOG" id="COG0212">
    <property type="taxonomic scope" value="Bacteria"/>
</dbReference>
<keyword evidence="3 4" id="KW-0067">ATP-binding</keyword>
<dbReference type="STRING" id="679192.HMPREF9013_0539"/>
<dbReference type="Proteomes" id="UP000005017">
    <property type="component" value="Unassembled WGS sequence"/>
</dbReference>
<dbReference type="SUPFAM" id="SSF100950">
    <property type="entry name" value="NagB/RpiA/CoA transferase-like"/>
    <property type="match status" value="1"/>
</dbReference>
<keyword evidence="7" id="KW-1185">Reference proteome</keyword>
<dbReference type="InterPro" id="IPR024185">
    <property type="entry name" value="FTHF_cligase-like_sf"/>
</dbReference>
<gene>
    <name evidence="6" type="ORF">HMPREF9013_0539</name>
</gene>
<organism evidence="6 7">
    <name type="scientific">Bulleidia extructa W1219</name>
    <dbReference type="NCBI Taxonomy" id="679192"/>
    <lineage>
        <taxon>Bacteria</taxon>
        <taxon>Bacillati</taxon>
        <taxon>Bacillota</taxon>
        <taxon>Erysipelotrichia</taxon>
        <taxon>Erysipelotrichales</taxon>
        <taxon>Erysipelotrichaceae</taxon>
        <taxon>Bulleidia</taxon>
    </lineage>
</organism>
<dbReference type="GO" id="GO:0030272">
    <property type="term" value="F:5-formyltetrahydrofolate cyclo-ligase activity"/>
    <property type="evidence" value="ECO:0007669"/>
    <property type="project" value="UniProtKB-EC"/>
</dbReference>
<dbReference type="EC" id="6.3.3.2" evidence="5"/>
<reference evidence="7" key="1">
    <citation type="submission" date="2009-12" db="EMBL/GenBank/DDBJ databases">
        <title>Sequence of Clostridiales genomosp. BVAB3 str. UPII9-5.</title>
        <authorList>
            <person name="Madupu R."/>
            <person name="Durkin A.S."/>
            <person name="Torralba M."/>
            <person name="Methe B."/>
            <person name="Sutton G.G."/>
            <person name="Strausberg R.L."/>
            <person name="Nelson K.E."/>
        </authorList>
    </citation>
    <scope>NUCLEOTIDE SEQUENCE [LARGE SCALE GENOMIC DNA]</scope>
    <source>
        <strain evidence="7">W1219</strain>
    </source>
</reference>
<dbReference type="GO" id="GO:0046872">
    <property type="term" value="F:metal ion binding"/>
    <property type="evidence" value="ECO:0007669"/>
    <property type="project" value="UniProtKB-KW"/>
</dbReference>
<evidence type="ECO:0000256" key="5">
    <source>
        <dbReference type="RuleBase" id="RU361279"/>
    </source>
</evidence>
<keyword evidence="6" id="KW-0436">Ligase</keyword>
<dbReference type="InterPro" id="IPR002698">
    <property type="entry name" value="FTHF_cligase"/>
</dbReference>
<dbReference type="GO" id="GO:0005524">
    <property type="term" value="F:ATP binding"/>
    <property type="evidence" value="ECO:0007669"/>
    <property type="project" value="UniProtKB-KW"/>
</dbReference>
<dbReference type="NCBIfam" id="TIGR02727">
    <property type="entry name" value="MTHFS_bact"/>
    <property type="match status" value="1"/>
</dbReference>
<comment type="catalytic activity">
    <reaction evidence="5">
        <text>(6S)-5-formyl-5,6,7,8-tetrahydrofolate + ATP = (6R)-5,10-methenyltetrahydrofolate + ADP + phosphate</text>
        <dbReference type="Rhea" id="RHEA:10488"/>
        <dbReference type="ChEBI" id="CHEBI:30616"/>
        <dbReference type="ChEBI" id="CHEBI:43474"/>
        <dbReference type="ChEBI" id="CHEBI:57455"/>
        <dbReference type="ChEBI" id="CHEBI:57457"/>
        <dbReference type="ChEBI" id="CHEBI:456216"/>
        <dbReference type="EC" id="6.3.3.2"/>
    </reaction>
</comment>
<feature type="binding site" evidence="4">
    <location>
        <position position="52"/>
    </location>
    <ligand>
        <name>substrate</name>
    </ligand>
</feature>
<sequence length="174" mass="19658">MDKIKARKRGQEKRRLLSAKQRHQYSQIIQEKALTWMKGKQKVALYISTGCEVETNLLLKQKGISLYVPKVEKGTLCFYPYDSNLVQKGLFGILEPTGGSSLAIQEMDLILVPVCAFDRKGNRCGYGKGYYDTVLKDATFKIGLAFQEQEVDQIESESHDVPLDIVITESYPMG</sequence>
<evidence type="ECO:0000313" key="6">
    <source>
        <dbReference type="EMBL" id="EFC05255.1"/>
    </source>
</evidence>
<keyword evidence="5" id="KW-0479">Metal-binding</keyword>
<accession>D2MQI6</accession>
<dbReference type="PANTHER" id="PTHR23407">
    <property type="entry name" value="ATPASE INHIBITOR/5-FORMYLTETRAHYDROFOLATE CYCLO-LIGASE"/>
    <property type="match status" value="1"/>
</dbReference>
<dbReference type="EMBL" id="ADFR01000016">
    <property type="protein sequence ID" value="EFC05255.1"/>
    <property type="molecule type" value="Genomic_DNA"/>
</dbReference>
<dbReference type="Gene3D" id="3.40.50.10420">
    <property type="entry name" value="NagB/RpiA/CoA transferase-like"/>
    <property type="match status" value="1"/>
</dbReference>
<feature type="binding site" evidence="4">
    <location>
        <begin position="123"/>
        <end position="131"/>
    </location>
    <ligand>
        <name>ATP</name>
        <dbReference type="ChEBI" id="CHEBI:30616"/>
    </ligand>
</feature>
<dbReference type="GO" id="GO:0009396">
    <property type="term" value="P:folic acid-containing compound biosynthetic process"/>
    <property type="evidence" value="ECO:0007669"/>
    <property type="project" value="TreeGrafter"/>
</dbReference>
<dbReference type="Pfam" id="PF01812">
    <property type="entry name" value="5-FTHF_cyc-lig"/>
    <property type="match status" value="1"/>
</dbReference>
<keyword evidence="2 4" id="KW-0547">Nucleotide-binding</keyword>
<comment type="similarity">
    <text evidence="1 5">Belongs to the 5-formyltetrahydrofolate cyclo-ligase family.</text>
</comment>
<evidence type="ECO:0000256" key="3">
    <source>
        <dbReference type="ARBA" id="ARBA00022840"/>
    </source>
</evidence>
<feature type="binding site" evidence="4">
    <location>
        <position position="47"/>
    </location>
    <ligand>
        <name>substrate</name>
    </ligand>
</feature>
<keyword evidence="5" id="KW-0460">Magnesium</keyword>
<dbReference type="AlphaFoldDB" id="D2MQI6"/>
<name>D2MQI6_9FIRM</name>
<dbReference type="GO" id="GO:0035999">
    <property type="term" value="P:tetrahydrofolate interconversion"/>
    <property type="evidence" value="ECO:0007669"/>
    <property type="project" value="TreeGrafter"/>
</dbReference>
<proteinExistence type="inferred from homology"/>
<evidence type="ECO:0000256" key="2">
    <source>
        <dbReference type="ARBA" id="ARBA00022741"/>
    </source>
</evidence>
<comment type="caution">
    <text evidence="6">The sequence shown here is derived from an EMBL/GenBank/DDBJ whole genome shotgun (WGS) entry which is preliminary data.</text>
</comment>
<dbReference type="PANTHER" id="PTHR23407:SF1">
    <property type="entry name" value="5-FORMYLTETRAHYDROFOLATE CYCLO-LIGASE"/>
    <property type="match status" value="1"/>
</dbReference>
<comment type="cofactor">
    <cofactor evidence="5">
        <name>Mg(2+)</name>
        <dbReference type="ChEBI" id="CHEBI:18420"/>
    </cofactor>
</comment>
<protein>
    <recommendedName>
        <fullName evidence="5">5-formyltetrahydrofolate cyclo-ligase</fullName>
        <ecNumber evidence="5">6.3.3.2</ecNumber>
    </recommendedName>
</protein>
<dbReference type="PIRSF" id="PIRSF006806">
    <property type="entry name" value="FTHF_cligase"/>
    <property type="match status" value="1"/>
</dbReference>
<evidence type="ECO:0000313" key="7">
    <source>
        <dbReference type="Proteomes" id="UP000005017"/>
    </source>
</evidence>
<feature type="binding site" evidence="4">
    <location>
        <begin position="3"/>
        <end position="7"/>
    </location>
    <ligand>
        <name>ATP</name>
        <dbReference type="ChEBI" id="CHEBI:30616"/>
    </ligand>
</feature>